<dbReference type="GO" id="GO:0051536">
    <property type="term" value="F:iron-sulfur cluster binding"/>
    <property type="evidence" value="ECO:0007669"/>
    <property type="project" value="UniProtKB-KW"/>
</dbReference>
<dbReference type="InterPro" id="IPR051626">
    <property type="entry name" value="Oxidoreductase_gamma_subunit"/>
</dbReference>
<evidence type="ECO:0000256" key="1">
    <source>
        <dbReference type="ARBA" id="ARBA00022723"/>
    </source>
</evidence>
<feature type="domain" description="4Fe-4S ferredoxin-type" evidence="5">
    <location>
        <begin position="255"/>
        <end position="284"/>
    </location>
</feature>
<dbReference type="InterPro" id="IPR017900">
    <property type="entry name" value="4Fe4S_Fe_S_CS"/>
</dbReference>
<dbReference type="GO" id="GO:0016625">
    <property type="term" value="F:oxidoreductase activity, acting on the aldehyde or oxo group of donors, iron-sulfur protein as acceptor"/>
    <property type="evidence" value="ECO:0007669"/>
    <property type="project" value="InterPro"/>
</dbReference>
<keyword evidence="1" id="KW-0479">Metal-binding</keyword>
<accession>A0A1Y2T527</accession>
<dbReference type="AlphaFoldDB" id="A0A1Y2T527"/>
<keyword evidence="2" id="KW-0560">Oxidoreductase</keyword>
<dbReference type="SUPFAM" id="SSF53323">
    <property type="entry name" value="Pyruvate-ferredoxin oxidoreductase, PFOR, domain III"/>
    <property type="match status" value="1"/>
</dbReference>
<feature type="domain" description="4Fe-4S ferredoxin-type" evidence="5">
    <location>
        <begin position="293"/>
        <end position="324"/>
    </location>
</feature>
<dbReference type="InterPro" id="IPR011894">
    <property type="entry name" value="PorC_KorC"/>
</dbReference>
<comment type="caution">
    <text evidence="6">The sequence shown here is derived from an EMBL/GenBank/DDBJ whole genome shotgun (WGS) entry which is preliminary data.</text>
</comment>
<organism evidence="6 7">
    <name type="scientific">Symbiobacterium thermophilum</name>
    <dbReference type="NCBI Taxonomy" id="2734"/>
    <lineage>
        <taxon>Bacteria</taxon>
        <taxon>Bacillati</taxon>
        <taxon>Bacillota</taxon>
        <taxon>Clostridia</taxon>
        <taxon>Eubacteriales</taxon>
        <taxon>Symbiobacteriaceae</taxon>
        <taxon>Symbiobacterium</taxon>
    </lineage>
</organism>
<evidence type="ECO:0000256" key="3">
    <source>
        <dbReference type="ARBA" id="ARBA00023004"/>
    </source>
</evidence>
<evidence type="ECO:0000313" key="7">
    <source>
        <dbReference type="Proteomes" id="UP000194267"/>
    </source>
</evidence>
<dbReference type="NCBIfam" id="TIGR02175">
    <property type="entry name" value="PorC_KorC"/>
    <property type="match status" value="1"/>
</dbReference>
<dbReference type="Proteomes" id="UP000194267">
    <property type="component" value="Unassembled WGS sequence"/>
</dbReference>
<dbReference type="Gene3D" id="3.30.70.3270">
    <property type="match status" value="1"/>
</dbReference>
<dbReference type="GO" id="GO:0046872">
    <property type="term" value="F:metal ion binding"/>
    <property type="evidence" value="ECO:0007669"/>
    <property type="project" value="UniProtKB-KW"/>
</dbReference>
<evidence type="ECO:0000259" key="5">
    <source>
        <dbReference type="PROSITE" id="PS51379"/>
    </source>
</evidence>
<dbReference type="Pfam" id="PF13237">
    <property type="entry name" value="Fer4_10"/>
    <property type="match status" value="1"/>
</dbReference>
<dbReference type="PANTHER" id="PTHR43366:SF1">
    <property type="entry name" value="PYRUVATE SYNTHASE SUBUNIT PORC"/>
    <property type="match status" value="1"/>
</dbReference>
<dbReference type="InterPro" id="IPR017896">
    <property type="entry name" value="4Fe4S_Fe-S-bd"/>
</dbReference>
<dbReference type="PROSITE" id="PS00198">
    <property type="entry name" value="4FE4S_FER_1"/>
    <property type="match status" value="1"/>
</dbReference>
<sequence>MTATPTQGTIRLPVKDEHGCFNIRLESIGGYGANIAGKMLAEAGVLYQGLNGSNFSSYGSEKKGSPVKSFIRFAEPDTPIRVSAPIEEPHIVCIFHEALIRTQPVVDGLRPGGTVIVNTRKRPEEIRQMLGVDDVTIGTFDATTIAVETGSRVNMAVLGAIARAAQFLDPEAIKALIVDTFSKKYPHTVPGNLRCFDRGYEEIEFQYFGPSPDAGTGRGRPSAAAYGYLNMPIGGVIPNPGNMALKDLSASRQGFLPAFDREKCIDCAQCDLVCPDFCFVWEQGVDKRGRPAMVLKGINYQYCKGCLKCVEACPVDALWEIREQDGWAEAHTVRHSDLLTVGR</sequence>
<dbReference type="Gene3D" id="3.40.920.10">
    <property type="entry name" value="Pyruvate-ferredoxin oxidoreductase, PFOR, domain III"/>
    <property type="match status" value="1"/>
</dbReference>
<gene>
    <name evidence="6" type="ORF">A6D92_07100</name>
</gene>
<dbReference type="InterPro" id="IPR019752">
    <property type="entry name" value="Pyrv/ketoisovalerate_OxRed_cat"/>
</dbReference>
<evidence type="ECO:0000256" key="4">
    <source>
        <dbReference type="ARBA" id="ARBA00023014"/>
    </source>
</evidence>
<keyword evidence="4" id="KW-0411">Iron-sulfur</keyword>
<reference evidence="7" key="1">
    <citation type="submission" date="2016-04" db="EMBL/GenBank/DDBJ databases">
        <authorList>
            <person name="Antunes L.P."/>
            <person name="Martins L.F."/>
            <person name="Pereira R.V."/>
            <person name="Thomas A.M."/>
            <person name="Barbosa D."/>
            <person name="Nascimento L."/>
            <person name="Silva G.M."/>
            <person name="Condomitti G.W."/>
            <person name="Digiampietri L.A."/>
            <person name="Lombardi K.C."/>
            <person name="Ramos P.L."/>
            <person name="Quaggio R.B."/>
            <person name="Oliveira J.C."/>
            <person name="Pascon R.C."/>
            <person name="Cruz J.B."/>
            <person name="Silva A.M."/>
            <person name="Setubal J.C."/>
        </authorList>
    </citation>
    <scope>NUCLEOTIDE SEQUENCE [LARGE SCALE GENOMIC DNA]</scope>
</reference>
<evidence type="ECO:0000256" key="2">
    <source>
        <dbReference type="ARBA" id="ARBA00023002"/>
    </source>
</evidence>
<dbReference type="InterPro" id="IPR002869">
    <property type="entry name" value="Pyrv_flavodox_OxRed_cen"/>
</dbReference>
<dbReference type="PANTHER" id="PTHR43366">
    <property type="entry name" value="PYRUVATE SYNTHASE SUBUNIT PORC"/>
    <property type="match status" value="1"/>
</dbReference>
<keyword evidence="3" id="KW-0408">Iron</keyword>
<proteinExistence type="predicted"/>
<dbReference type="PROSITE" id="PS51379">
    <property type="entry name" value="4FE4S_FER_2"/>
    <property type="match status" value="2"/>
</dbReference>
<dbReference type="Pfam" id="PF01558">
    <property type="entry name" value="POR"/>
    <property type="match status" value="1"/>
</dbReference>
<protein>
    <submittedName>
        <fullName evidence="6">Ferredoxin</fullName>
    </submittedName>
</protein>
<dbReference type="EMBL" id="LWLV01000504">
    <property type="protein sequence ID" value="OTA41399.1"/>
    <property type="molecule type" value="Genomic_DNA"/>
</dbReference>
<name>A0A1Y2T527_SYMTR</name>
<dbReference type="SUPFAM" id="SSF54862">
    <property type="entry name" value="4Fe-4S ferredoxins"/>
    <property type="match status" value="1"/>
</dbReference>
<evidence type="ECO:0000313" key="6">
    <source>
        <dbReference type="EMBL" id="OTA41399.1"/>
    </source>
</evidence>